<dbReference type="AlphaFoldDB" id="A0A8S9SIS2"/>
<evidence type="ECO:0000313" key="3">
    <source>
        <dbReference type="Proteomes" id="UP000712600"/>
    </source>
</evidence>
<evidence type="ECO:0000313" key="2">
    <source>
        <dbReference type="EMBL" id="KAF3601238.1"/>
    </source>
</evidence>
<gene>
    <name evidence="2" type="ORF">F2Q69_00036094</name>
</gene>
<sequence>MVVRRQILRRTRDPFRCRPSILPLHQFSRLEVDDRSRIVTYLPQRPSSTESPPANSPELEPNSVSRLGTTEFTQTDYFPDRFHRSFFLFFISKLSSKAPMIS</sequence>
<reference evidence="2" key="1">
    <citation type="submission" date="2019-12" db="EMBL/GenBank/DDBJ databases">
        <title>Genome sequencing and annotation of Brassica cretica.</title>
        <authorList>
            <person name="Studholme D.J."/>
            <person name="Sarris P."/>
        </authorList>
    </citation>
    <scope>NUCLEOTIDE SEQUENCE</scope>
    <source>
        <strain evidence="2">PFS-109/04</strain>
        <tissue evidence="2">Leaf</tissue>
    </source>
</reference>
<protein>
    <submittedName>
        <fullName evidence="2">Uncharacterized protein</fullName>
    </submittedName>
</protein>
<dbReference type="Proteomes" id="UP000712600">
    <property type="component" value="Unassembled WGS sequence"/>
</dbReference>
<name>A0A8S9SIS2_BRACR</name>
<feature type="region of interest" description="Disordered" evidence="1">
    <location>
        <begin position="43"/>
        <end position="67"/>
    </location>
</feature>
<organism evidence="2 3">
    <name type="scientific">Brassica cretica</name>
    <name type="common">Mustard</name>
    <dbReference type="NCBI Taxonomy" id="69181"/>
    <lineage>
        <taxon>Eukaryota</taxon>
        <taxon>Viridiplantae</taxon>
        <taxon>Streptophyta</taxon>
        <taxon>Embryophyta</taxon>
        <taxon>Tracheophyta</taxon>
        <taxon>Spermatophyta</taxon>
        <taxon>Magnoliopsida</taxon>
        <taxon>eudicotyledons</taxon>
        <taxon>Gunneridae</taxon>
        <taxon>Pentapetalae</taxon>
        <taxon>rosids</taxon>
        <taxon>malvids</taxon>
        <taxon>Brassicales</taxon>
        <taxon>Brassicaceae</taxon>
        <taxon>Brassiceae</taxon>
        <taxon>Brassica</taxon>
    </lineage>
</organism>
<accession>A0A8S9SIS2</accession>
<evidence type="ECO:0000256" key="1">
    <source>
        <dbReference type="SAM" id="MobiDB-lite"/>
    </source>
</evidence>
<comment type="caution">
    <text evidence="2">The sequence shown here is derived from an EMBL/GenBank/DDBJ whole genome shotgun (WGS) entry which is preliminary data.</text>
</comment>
<proteinExistence type="predicted"/>
<dbReference type="EMBL" id="QGKX02000004">
    <property type="protein sequence ID" value="KAF3601238.1"/>
    <property type="molecule type" value="Genomic_DNA"/>
</dbReference>